<dbReference type="InterPro" id="IPR040452">
    <property type="entry name" value="SfsA_C"/>
</dbReference>
<evidence type="ECO:0000313" key="5">
    <source>
        <dbReference type="Proteomes" id="UP000309450"/>
    </source>
</evidence>
<organism evidence="4 5">
    <name type="scientific">Aliigemmobacter aestuarii</name>
    <dbReference type="NCBI Taxonomy" id="1445661"/>
    <lineage>
        <taxon>Bacteria</taxon>
        <taxon>Pseudomonadati</taxon>
        <taxon>Pseudomonadota</taxon>
        <taxon>Alphaproteobacteria</taxon>
        <taxon>Rhodobacterales</taxon>
        <taxon>Paracoccaceae</taxon>
        <taxon>Aliigemmobacter</taxon>
    </lineage>
</organism>
<dbReference type="InterPro" id="IPR041465">
    <property type="entry name" value="SfsA_N"/>
</dbReference>
<comment type="similarity">
    <text evidence="1">Belongs to the SfsA family.</text>
</comment>
<dbReference type="GO" id="GO:0003677">
    <property type="term" value="F:DNA binding"/>
    <property type="evidence" value="ECO:0007669"/>
    <property type="project" value="InterPro"/>
</dbReference>
<dbReference type="AlphaFoldDB" id="A0A4S3MT77"/>
<accession>A0A4S3MT77</accession>
<dbReference type="Pfam" id="PF17746">
    <property type="entry name" value="SfsA_N"/>
    <property type="match status" value="1"/>
</dbReference>
<evidence type="ECO:0000256" key="1">
    <source>
        <dbReference type="HAMAP-Rule" id="MF_00095"/>
    </source>
</evidence>
<protein>
    <recommendedName>
        <fullName evidence="1">Sugar fermentation stimulation protein homolog</fullName>
    </recommendedName>
</protein>
<dbReference type="Gene3D" id="2.40.50.580">
    <property type="match status" value="1"/>
</dbReference>
<dbReference type="EMBL" id="SSND01000001">
    <property type="protein sequence ID" value="THD85707.1"/>
    <property type="molecule type" value="Genomic_DNA"/>
</dbReference>
<dbReference type="PANTHER" id="PTHR30545:SF2">
    <property type="entry name" value="SUGAR FERMENTATION STIMULATION PROTEIN A"/>
    <property type="match status" value="1"/>
</dbReference>
<dbReference type="HAMAP" id="MF_00095">
    <property type="entry name" value="SfsA"/>
    <property type="match status" value="1"/>
</dbReference>
<feature type="domain" description="Sugar fermentation stimulation protein C-terminal" evidence="2">
    <location>
        <begin position="87"/>
        <end position="227"/>
    </location>
</feature>
<reference evidence="4 5" key="1">
    <citation type="submission" date="2019-04" db="EMBL/GenBank/DDBJ databases">
        <title>Draft genome sequence of Gemmobacter aestuarii sp. nov.</title>
        <authorList>
            <person name="Hameed A."/>
            <person name="Lin S.-Y."/>
            <person name="Shahina M."/>
            <person name="Lai W.-A."/>
            <person name="Young C.-C."/>
        </authorList>
    </citation>
    <scope>NUCLEOTIDE SEQUENCE [LARGE SCALE GENOMIC DNA]</scope>
    <source>
        <strain evidence="4 5">CC-PW-75</strain>
    </source>
</reference>
<dbReference type="RefSeq" id="WP_136394079.1">
    <property type="nucleotide sequence ID" value="NZ_SSND01000001.1"/>
</dbReference>
<feature type="domain" description="SfsA N-terminal OB" evidence="3">
    <location>
        <begin position="13"/>
        <end position="83"/>
    </location>
</feature>
<dbReference type="Proteomes" id="UP000309450">
    <property type="component" value="Unassembled WGS sequence"/>
</dbReference>
<proteinExistence type="inferred from homology"/>
<dbReference type="InterPro" id="IPR005224">
    <property type="entry name" value="SfsA"/>
</dbReference>
<dbReference type="Gene3D" id="3.40.1350.60">
    <property type="match status" value="1"/>
</dbReference>
<dbReference type="CDD" id="cd22359">
    <property type="entry name" value="SfsA-like_bacterial"/>
    <property type="match status" value="1"/>
</dbReference>
<evidence type="ECO:0000259" key="2">
    <source>
        <dbReference type="Pfam" id="PF03749"/>
    </source>
</evidence>
<dbReference type="PANTHER" id="PTHR30545">
    <property type="entry name" value="SUGAR FERMENTATION STIMULATION PROTEIN A"/>
    <property type="match status" value="1"/>
</dbReference>
<keyword evidence="5" id="KW-1185">Reference proteome</keyword>
<dbReference type="Pfam" id="PF03749">
    <property type="entry name" value="SfsA"/>
    <property type="match status" value="1"/>
</dbReference>
<comment type="caution">
    <text evidence="4">The sequence shown here is derived from an EMBL/GenBank/DDBJ whole genome shotgun (WGS) entry which is preliminary data.</text>
</comment>
<evidence type="ECO:0000259" key="3">
    <source>
        <dbReference type="Pfam" id="PF17746"/>
    </source>
</evidence>
<evidence type="ECO:0000313" key="4">
    <source>
        <dbReference type="EMBL" id="THD85707.1"/>
    </source>
</evidence>
<name>A0A4S3MT77_9RHOB</name>
<dbReference type="OrthoDB" id="9802365at2"/>
<gene>
    <name evidence="1 4" type="primary">sfsA</name>
    <name evidence="4" type="ORF">E7811_08475</name>
</gene>
<sequence length="244" mass="26152">MRFQTLLTEGRLLRRYKRFLADIELADGTVVTAHCANPGSMRTMCDPGCDSGARVWIEGNDDPRKKLRWSWKLVETGTGLAVVDTALANRVVAEALAARAVPGLADHDTIRAEVAFGTEGSRVDFLLDGPRRSFIEVKAVTMARDGWAEFPDSVTARGTRHLRELARIATAGGRDGDRAVLLFLVARQGQSRVRIAADIDPAYAAAFDAARAAGVEVLALSCAISSQAVAVDAVLPVDPRPQGG</sequence>
<dbReference type="NCBIfam" id="TIGR00230">
    <property type="entry name" value="sfsA"/>
    <property type="match status" value="1"/>
</dbReference>